<dbReference type="AlphaFoldDB" id="A0A0M0HZD4"/>
<evidence type="ECO:0000256" key="3">
    <source>
        <dbReference type="ARBA" id="ARBA00029447"/>
    </source>
</evidence>
<reference evidence="9" key="1">
    <citation type="submission" date="2015-08" db="EMBL/GenBank/DDBJ databases">
        <title>Vibrio galatheae sp. nov., a novel member of the Vibrionaceae family isolated from the Solomon Islands.</title>
        <authorList>
            <person name="Giubergia S."/>
            <person name="Machado H."/>
            <person name="Mateiu R.V."/>
            <person name="Gram L."/>
        </authorList>
    </citation>
    <scope>NUCLEOTIDE SEQUENCE [LARGE SCALE GENOMIC DNA]</scope>
    <source>
        <strain evidence="9">DSM 19134</strain>
    </source>
</reference>
<dbReference type="PROSITE" id="PS51753">
    <property type="entry name" value="HBM"/>
    <property type="match status" value="1"/>
</dbReference>
<dbReference type="GO" id="GO:0007165">
    <property type="term" value="P:signal transduction"/>
    <property type="evidence" value="ECO:0007669"/>
    <property type="project" value="UniProtKB-KW"/>
</dbReference>
<dbReference type="GO" id="GO:0006935">
    <property type="term" value="P:chemotaxis"/>
    <property type="evidence" value="ECO:0007669"/>
    <property type="project" value="UniProtKB-ARBA"/>
</dbReference>
<name>A0A0M0HZD4_9VIBR</name>
<dbReference type="Pfam" id="PF00015">
    <property type="entry name" value="MCPsignal"/>
    <property type="match status" value="1"/>
</dbReference>
<dbReference type="SMART" id="SM00283">
    <property type="entry name" value="MA"/>
    <property type="match status" value="1"/>
</dbReference>
<feature type="transmembrane region" description="Helical" evidence="5">
    <location>
        <begin position="6"/>
        <end position="30"/>
    </location>
</feature>
<dbReference type="SUPFAM" id="SSF58104">
    <property type="entry name" value="Methyl-accepting chemotaxis protein (MCP) signaling domain"/>
    <property type="match status" value="1"/>
</dbReference>
<dbReference type="InterPro" id="IPR032255">
    <property type="entry name" value="HBM"/>
</dbReference>
<dbReference type="PATRIC" id="fig|171383.3.peg.2806"/>
<keyword evidence="9" id="KW-1185">Reference proteome</keyword>
<dbReference type="RefSeq" id="WP_053409670.1">
    <property type="nucleotide sequence ID" value="NZ_DAIPHI010000089.1"/>
</dbReference>
<keyword evidence="5" id="KW-0472">Membrane</keyword>
<sequence length="646" mass="70674">MSLKKLLTMGFGAILALILTISVISSWRFYQSNHGFQSYRGLALTNVAIGRVQANILEARLAALKYIRTHEASEMEKFTQRTSASQQLIDEAKVNHLDDAQKSALAAVTEQLHQYQLGFNSVTELVDERNRLVDELLTPSRVTMNQSLTNIVNDAIANDDFEAVVNTNQLQLHLLFSQRYVSSFLTTNAQADAEKAANEFELARQQEKLISSQLTASSYRSDLNELSMAFDTYQTSFKQILDTINQRNEIISGTLDVLGASMAASIEELKLAIKTDQDTLGPIMIERFNTTQFMLVFLAAFVVLSALVIAYQIYRSVIKTVGGEPSSIQAIVEQVSSGDLSSQIATNGKETGIYANILNMRQELRRIIDGFHQISDNVSSASVELTAVMNDTESNARQELSQMEQIATAINELSSTASEVSQNAANAENAAGDATLQVKDGANALDSTDEITQKVISSVDETSRIVNQLQEYSVEIGTVVEVINSISEQTNLLALNAAIEAARAGEQGRGFAVVADEVRSLAAKTQQSTIDIHEIISKLQAQANDANDFMQSNLVLTEESSNYSKQLRAAFSSITNSVQLISDMNTQVATASEEQSGVTQDISQNVSLTFDLVHQNVAGIQQSQKASEELASLAERQKELLGFFKL</sequence>
<dbReference type="FunFam" id="1.10.287.950:FF:000001">
    <property type="entry name" value="Methyl-accepting chemotaxis sensory transducer"/>
    <property type="match status" value="1"/>
</dbReference>
<dbReference type="EMBL" id="LHPI01000012">
    <property type="protein sequence ID" value="KOO07212.1"/>
    <property type="molecule type" value="Genomic_DNA"/>
</dbReference>
<keyword evidence="5" id="KW-1133">Transmembrane helix</keyword>
<comment type="caution">
    <text evidence="8">The sequence shown here is derived from an EMBL/GenBank/DDBJ whole genome shotgun (WGS) entry which is preliminary data.</text>
</comment>
<comment type="similarity">
    <text evidence="3">Belongs to the methyl-accepting chemotaxis (MCP) protein family.</text>
</comment>
<dbReference type="STRING" id="171383.AKJ31_13740"/>
<evidence type="ECO:0000256" key="2">
    <source>
        <dbReference type="ARBA" id="ARBA00023224"/>
    </source>
</evidence>
<dbReference type="PANTHER" id="PTHR32089">
    <property type="entry name" value="METHYL-ACCEPTING CHEMOTAXIS PROTEIN MCPB"/>
    <property type="match status" value="1"/>
</dbReference>
<feature type="domain" description="Methyl-accepting transducer" evidence="6">
    <location>
        <begin position="374"/>
        <end position="610"/>
    </location>
</feature>
<evidence type="ECO:0000313" key="9">
    <source>
        <dbReference type="Proteomes" id="UP000037530"/>
    </source>
</evidence>
<accession>A0A0M0HZD4</accession>
<evidence type="ECO:0000256" key="4">
    <source>
        <dbReference type="PROSITE-ProRule" id="PRU00284"/>
    </source>
</evidence>
<dbReference type="InterPro" id="IPR004089">
    <property type="entry name" value="MCPsignal_dom"/>
</dbReference>
<dbReference type="PANTHER" id="PTHR32089:SF33">
    <property type="entry name" value="TOXIN COREGULATED PILUS BIOSYNTHESIS PROTEIN I"/>
    <property type="match status" value="1"/>
</dbReference>
<comment type="subcellular location">
    <subcellularLocation>
        <location evidence="1">Membrane</location>
    </subcellularLocation>
</comment>
<dbReference type="OrthoDB" id="9795078at2"/>
<dbReference type="SMART" id="SM01358">
    <property type="entry name" value="HBM"/>
    <property type="match status" value="1"/>
</dbReference>
<organism evidence="8 9">
    <name type="scientific">Vibrio hepatarius</name>
    <dbReference type="NCBI Taxonomy" id="171383"/>
    <lineage>
        <taxon>Bacteria</taxon>
        <taxon>Pseudomonadati</taxon>
        <taxon>Pseudomonadota</taxon>
        <taxon>Gammaproteobacteria</taxon>
        <taxon>Vibrionales</taxon>
        <taxon>Vibrionaceae</taxon>
        <taxon>Vibrio</taxon>
        <taxon>Vibrio oreintalis group</taxon>
    </lineage>
</organism>
<evidence type="ECO:0000259" key="6">
    <source>
        <dbReference type="PROSITE" id="PS50111"/>
    </source>
</evidence>
<keyword evidence="5" id="KW-0812">Transmembrane</keyword>
<evidence type="ECO:0000256" key="5">
    <source>
        <dbReference type="SAM" id="Phobius"/>
    </source>
</evidence>
<dbReference type="PROSITE" id="PS50111">
    <property type="entry name" value="CHEMOTAXIS_TRANSDUC_2"/>
    <property type="match status" value="1"/>
</dbReference>
<dbReference type="CDD" id="cd11386">
    <property type="entry name" value="MCP_signal"/>
    <property type="match status" value="1"/>
</dbReference>
<evidence type="ECO:0000313" key="8">
    <source>
        <dbReference type="EMBL" id="KOO07212.1"/>
    </source>
</evidence>
<keyword evidence="2 4" id="KW-0807">Transducer</keyword>
<evidence type="ECO:0000256" key="1">
    <source>
        <dbReference type="ARBA" id="ARBA00004370"/>
    </source>
</evidence>
<protein>
    <submittedName>
        <fullName evidence="8">Chemotaxis protein</fullName>
    </submittedName>
</protein>
<dbReference type="Gene3D" id="1.10.287.950">
    <property type="entry name" value="Methyl-accepting chemotaxis protein"/>
    <property type="match status" value="1"/>
</dbReference>
<feature type="transmembrane region" description="Helical" evidence="5">
    <location>
        <begin position="293"/>
        <end position="314"/>
    </location>
</feature>
<gene>
    <name evidence="8" type="ORF">AKJ31_13740</name>
</gene>
<feature type="domain" description="HBM" evidence="7">
    <location>
        <begin position="41"/>
        <end position="281"/>
    </location>
</feature>
<evidence type="ECO:0000259" key="7">
    <source>
        <dbReference type="PROSITE" id="PS51753"/>
    </source>
</evidence>
<dbReference type="GO" id="GO:0016020">
    <property type="term" value="C:membrane"/>
    <property type="evidence" value="ECO:0007669"/>
    <property type="project" value="UniProtKB-SubCell"/>
</dbReference>
<dbReference type="Proteomes" id="UP000037530">
    <property type="component" value="Unassembled WGS sequence"/>
</dbReference>
<proteinExistence type="inferred from homology"/>